<evidence type="ECO:0000259" key="5">
    <source>
        <dbReference type="PROSITE" id="PS51462"/>
    </source>
</evidence>
<evidence type="ECO:0000313" key="7">
    <source>
        <dbReference type="Proteomes" id="UP000292564"/>
    </source>
</evidence>
<name>A0A4Q7ZT56_9ACTN</name>
<dbReference type="PROSITE" id="PS51462">
    <property type="entry name" value="NUDIX"/>
    <property type="match status" value="1"/>
</dbReference>
<dbReference type="EMBL" id="SHKY01000001">
    <property type="protein sequence ID" value="RZU54387.1"/>
    <property type="molecule type" value="Genomic_DNA"/>
</dbReference>
<dbReference type="AlphaFoldDB" id="A0A4Q7ZT56"/>
<dbReference type="InterPro" id="IPR000086">
    <property type="entry name" value="NUDIX_hydrolase_dom"/>
</dbReference>
<dbReference type="PRINTS" id="PR00502">
    <property type="entry name" value="NUDIXFAMILY"/>
</dbReference>
<dbReference type="SUPFAM" id="SSF55811">
    <property type="entry name" value="Nudix"/>
    <property type="match status" value="1"/>
</dbReference>
<keyword evidence="3 4" id="KW-0378">Hydrolase</keyword>
<evidence type="ECO:0000313" key="6">
    <source>
        <dbReference type="EMBL" id="RZU54387.1"/>
    </source>
</evidence>
<dbReference type="Gene3D" id="3.90.79.10">
    <property type="entry name" value="Nucleoside Triphosphate Pyrophosphohydrolase"/>
    <property type="match status" value="1"/>
</dbReference>
<sequence length="137" mass="15242">MYRPHAFPVSVKGVCVRGGRVLLLRNERQEWELPGGKLELGEDPITCVGREISEETGWVVEVGPILDAWQYHIRDGIDVLIVTYGCFVGDASPVTVSAEHTEAGLFGRDQIAALLMPDGYRRSIHDWFARLEAHVNG</sequence>
<dbReference type="CDD" id="cd04699">
    <property type="entry name" value="NUDIX_MutT_Nudt1"/>
    <property type="match status" value="1"/>
</dbReference>
<organism evidence="6 7">
    <name type="scientific">Krasilnikovia cinnamomea</name>
    <dbReference type="NCBI Taxonomy" id="349313"/>
    <lineage>
        <taxon>Bacteria</taxon>
        <taxon>Bacillati</taxon>
        <taxon>Actinomycetota</taxon>
        <taxon>Actinomycetes</taxon>
        <taxon>Micromonosporales</taxon>
        <taxon>Micromonosporaceae</taxon>
        <taxon>Krasilnikovia</taxon>
    </lineage>
</organism>
<reference evidence="6 7" key="1">
    <citation type="submission" date="2019-02" db="EMBL/GenBank/DDBJ databases">
        <title>Sequencing the genomes of 1000 actinobacteria strains.</title>
        <authorList>
            <person name="Klenk H.-P."/>
        </authorList>
    </citation>
    <scope>NUCLEOTIDE SEQUENCE [LARGE SCALE GENOMIC DNA]</scope>
    <source>
        <strain evidence="6 7">DSM 45162</strain>
    </source>
</reference>
<accession>A0A4Q7ZT56</accession>
<keyword evidence="7" id="KW-1185">Reference proteome</keyword>
<dbReference type="InterPro" id="IPR015797">
    <property type="entry name" value="NUDIX_hydrolase-like_dom_sf"/>
</dbReference>
<evidence type="ECO:0000256" key="3">
    <source>
        <dbReference type="ARBA" id="ARBA00022801"/>
    </source>
</evidence>
<comment type="similarity">
    <text evidence="2 4">Belongs to the Nudix hydrolase family.</text>
</comment>
<dbReference type="RefSeq" id="WP_130512747.1">
    <property type="nucleotide sequence ID" value="NZ_SHKY01000001.1"/>
</dbReference>
<evidence type="ECO:0000256" key="1">
    <source>
        <dbReference type="ARBA" id="ARBA00001946"/>
    </source>
</evidence>
<dbReference type="PANTHER" id="PTHR43046:SF14">
    <property type="entry name" value="MUTT_NUDIX FAMILY PROTEIN"/>
    <property type="match status" value="1"/>
</dbReference>
<comment type="cofactor">
    <cofactor evidence="1">
        <name>Mg(2+)</name>
        <dbReference type="ChEBI" id="CHEBI:18420"/>
    </cofactor>
</comment>
<dbReference type="InterPro" id="IPR020476">
    <property type="entry name" value="Nudix_hydrolase"/>
</dbReference>
<dbReference type="OrthoDB" id="9804442at2"/>
<feature type="domain" description="Nudix hydrolase" evidence="5">
    <location>
        <begin position="1"/>
        <end position="130"/>
    </location>
</feature>
<dbReference type="PANTHER" id="PTHR43046">
    <property type="entry name" value="GDP-MANNOSE MANNOSYL HYDROLASE"/>
    <property type="match status" value="1"/>
</dbReference>
<evidence type="ECO:0000256" key="4">
    <source>
        <dbReference type="RuleBase" id="RU003476"/>
    </source>
</evidence>
<dbReference type="Proteomes" id="UP000292564">
    <property type="component" value="Unassembled WGS sequence"/>
</dbReference>
<gene>
    <name evidence="6" type="ORF">EV385_6338</name>
</gene>
<proteinExistence type="inferred from homology"/>
<dbReference type="InterPro" id="IPR020084">
    <property type="entry name" value="NUDIX_hydrolase_CS"/>
</dbReference>
<dbReference type="GO" id="GO:0016787">
    <property type="term" value="F:hydrolase activity"/>
    <property type="evidence" value="ECO:0007669"/>
    <property type="project" value="UniProtKB-KW"/>
</dbReference>
<protein>
    <submittedName>
        <fullName evidence="6">ADP-ribose pyrophosphatase YjhB (NUDIX family)</fullName>
    </submittedName>
</protein>
<dbReference type="Pfam" id="PF00293">
    <property type="entry name" value="NUDIX"/>
    <property type="match status" value="1"/>
</dbReference>
<comment type="caution">
    <text evidence="6">The sequence shown here is derived from an EMBL/GenBank/DDBJ whole genome shotgun (WGS) entry which is preliminary data.</text>
</comment>
<dbReference type="PROSITE" id="PS00893">
    <property type="entry name" value="NUDIX_BOX"/>
    <property type="match status" value="1"/>
</dbReference>
<evidence type="ECO:0000256" key="2">
    <source>
        <dbReference type="ARBA" id="ARBA00005582"/>
    </source>
</evidence>